<feature type="domain" description="Nephrocystin 3-like N-terminal" evidence="5">
    <location>
        <begin position="210"/>
        <end position="384"/>
    </location>
</feature>
<dbReference type="AlphaFoldDB" id="A0A2R6S3R1"/>
<proteinExistence type="predicted"/>
<protein>
    <recommendedName>
        <fullName evidence="5">Nephrocystin 3-like N-terminal domain-containing protein</fullName>
    </recommendedName>
</protein>
<dbReference type="PANTHER" id="PTHR10039:SF17">
    <property type="entry name" value="FUNGAL STAND N-TERMINAL GOODBYE DOMAIN-CONTAINING PROTEIN-RELATED"/>
    <property type="match status" value="1"/>
</dbReference>
<gene>
    <name evidence="6" type="ORF">PHLCEN_2v1245</name>
</gene>
<keyword evidence="1 3" id="KW-0853">WD repeat</keyword>
<dbReference type="Gene3D" id="3.40.50.300">
    <property type="entry name" value="P-loop containing nucleotide triphosphate hydrolases"/>
    <property type="match status" value="1"/>
</dbReference>
<dbReference type="InterPro" id="IPR019775">
    <property type="entry name" value="WD40_repeat_CS"/>
</dbReference>
<feature type="compositionally biased region" description="Low complexity" evidence="4">
    <location>
        <begin position="1181"/>
        <end position="1199"/>
    </location>
</feature>
<evidence type="ECO:0000256" key="4">
    <source>
        <dbReference type="SAM" id="MobiDB-lite"/>
    </source>
</evidence>
<accession>A0A2R6S3R1</accession>
<dbReference type="InterPro" id="IPR056884">
    <property type="entry name" value="NPHP3-like_N"/>
</dbReference>
<dbReference type="Pfam" id="PF00400">
    <property type="entry name" value="WD40"/>
    <property type="match status" value="2"/>
</dbReference>
<dbReference type="SMART" id="SM00320">
    <property type="entry name" value="WD40"/>
    <property type="match status" value="4"/>
</dbReference>
<evidence type="ECO:0000256" key="3">
    <source>
        <dbReference type="PROSITE-ProRule" id="PRU00221"/>
    </source>
</evidence>
<feature type="repeat" description="WD" evidence="3">
    <location>
        <begin position="801"/>
        <end position="842"/>
    </location>
</feature>
<dbReference type="EMBL" id="MLYV02000093">
    <property type="protein sequence ID" value="PSS36927.1"/>
    <property type="molecule type" value="Genomic_DNA"/>
</dbReference>
<dbReference type="PROSITE" id="PS50082">
    <property type="entry name" value="WD_REPEATS_2"/>
    <property type="match status" value="1"/>
</dbReference>
<dbReference type="Pfam" id="PF24883">
    <property type="entry name" value="NPHP3_N"/>
    <property type="match status" value="1"/>
</dbReference>
<dbReference type="InterPro" id="IPR027417">
    <property type="entry name" value="P-loop_NTPase"/>
</dbReference>
<evidence type="ECO:0000313" key="7">
    <source>
        <dbReference type="Proteomes" id="UP000186601"/>
    </source>
</evidence>
<evidence type="ECO:0000256" key="1">
    <source>
        <dbReference type="ARBA" id="ARBA00022574"/>
    </source>
</evidence>
<evidence type="ECO:0000256" key="2">
    <source>
        <dbReference type="ARBA" id="ARBA00022737"/>
    </source>
</evidence>
<organism evidence="6 7">
    <name type="scientific">Hermanssonia centrifuga</name>
    <dbReference type="NCBI Taxonomy" id="98765"/>
    <lineage>
        <taxon>Eukaryota</taxon>
        <taxon>Fungi</taxon>
        <taxon>Dikarya</taxon>
        <taxon>Basidiomycota</taxon>
        <taxon>Agaricomycotina</taxon>
        <taxon>Agaricomycetes</taxon>
        <taxon>Polyporales</taxon>
        <taxon>Meruliaceae</taxon>
        <taxon>Hermanssonia</taxon>
    </lineage>
</organism>
<evidence type="ECO:0000259" key="5">
    <source>
        <dbReference type="Pfam" id="PF24883"/>
    </source>
</evidence>
<dbReference type="Gene3D" id="2.130.10.10">
    <property type="entry name" value="YVTN repeat-like/Quinoprotein amine dehydrogenase"/>
    <property type="match status" value="2"/>
</dbReference>
<reference evidence="6 7" key="1">
    <citation type="submission" date="2018-02" db="EMBL/GenBank/DDBJ databases">
        <title>Genome sequence of the basidiomycete white-rot fungus Phlebia centrifuga.</title>
        <authorList>
            <person name="Granchi Z."/>
            <person name="Peng M."/>
            <person name="de Vries R.P."/>
            <person name="Hilden K."/>
            <person name="Makela M.R."/>
            <person name="Grigoriev I."/>
            <person name="Riley R."/>
        </authorList>
    </citation>
    <scope>NUCLEOTIDE SEQUENCE [LARGE SCALE GENOMIC DNA]</scope>
    <source>
        <strain evidence="6 7">FBCC195</strain>
    </source>
</reference>
<dbReference type="PROSITE" id="PS50294">
    <property type="entry name" value="WD_REPEATS_REGION"/>
    <property type="match status" value="1"/>
</dbReference>
<dbReference type="STRING" id="98765.A0A2R6S3R1"/>
<dbReference type="PANTHER" id="PTHR10039">
    <property type="entry name" value="AMELOGENIN"/>
    <property type="match status" value="1"/>
</dbReference>
<dbReference type="Proteomes" id="UP000186601">
    <property type="component" value="Unassembled WGS sequence"/>
</dbReference>
<dbReference type="InterPro" id="IPR015943">
    <property type="entry name" value="WD40/YVTN_repeat-like_dom_sf"/>
</dbReference>
<keyword evidence="2" id="KW-0677">Repeat</keyword>
<dbReference type="OrthoDB" id="2800734at2759"/>
<dbReference type="SUPFAM" id="SSF52540">
    <property type="entry name" value="P-loop containing nucleoside triphosphate hydrolases"/>
    <property type="match status" value="1"/>
</dbReference>
<name>A0A2R6S3R1_9APHY</name>
<comment type="caution">
    <text evidence="6">The sequence shown here is derived from an EMBL/GenBank/DDBJ whole genome shotgun (WGS) entry which is preliminary data.</text>
</comment>
<dbReference type="InterPro" id="IPR036322">
    <property type="entry name" value="WD40_repeat_dom_sf"/>
</dbReference>
<sequence>MVVRKLSSLAAFRDMLSKSPIPDQPFAFEANYSELAKDSVHDQSGVQLPSAPEDSIINPKDMIDIVHGIQTTLGAMGENFETALDIVGAVGGVLGEVHPIASLVVAAMSIPIKYYKKKIEFKESLQKLAVEAHRLLQHLGELELDDIPSNDLDILKIAVIGIMEAIVEAGDFVQCYMARGSIVVKEQMEELRDWLRLVKQEPLEDECMEGTRERILSDIDEWLDDPVRSLVWISGAPGIGKSTIVSSIIQQRTRKGDQVITFRFKRRTEPPEPLRDPGMLWPSLAFDLAQRFRDCRLALIEAKKANPFGIAGVTKQFKMLIQGPIKNNLGVFYARPGKLLVVIDGVDEAIRDPPHWAELLDTLRDFDQLSKESSGHIHVVISSRSLHDISDALFPLRPSRIALSVADPHTNDSEIWRDLHHFFTTRLRTGVSAARSKKWPRDQELKKLTELANGLFLWADNAVKYVLRPDGDKQKRLDFVLKHGYPGEDNVNTPSSMDICYSRAFQDSVRNKRDDEKQLLKSFTRAVIISQASLSMDDLVKLGVLPHEIKLSDLRTRLGCLLPFVEAVDSMRHFRAFHVSFRIFLVSERAKVYRFNEFEENARQALYCLRWMNNSGTLYFNLCSIPSSYNAIDVADPSMVSDKISPLLAYTCRFWARHLAKATFIKSPPDAIKKICKDVVTQLDVFFHWHFLHWLEVMSFLRSSDTVPEMIEICLSWLNKQPSPNQKLVKFVADSYAFASEFAHPISRSIPHIYVSCLPFTPQESEIYKTFSSTFSNILRVPKISERAATRTDHRSVQDIPVGHNECIIALAFSPDGKSILSVSADCKSSLWNSRSGALRRQASLCGDDIFATIASYSPDQEYIALGCTGKANSIRVYRFLQGPQQVANVELVSQKVIKCIIFFPPGTRENLLACGYYEREGDTGEDRYAWSIRILDYKTGKTTTPAIRCSCAKPLSSLTISRDSRYIIACSADSITSFTFDSDNRLFYQHCSTDAFRVWDAHTGKAITEPFTALFEATEPMARDLTIAPPIGRRTSSVQAPVYVTGASFKKKISLQSAPYDLVSTAHSVRKKLIASGGQNNTMHVWNAETGVLISTLIMKSSGEHRCLAFSKDGAFIAAGSGKGDIAVWAVPEGNDTARSHSMVLPKLTISRPATLEVGNGQGGGASGTSSARRSRHPSLSRGSRSPSPSPHSQASSSLDGKGRVWYHDTVYIDFSGWVRDKSETLLFWVPPEYRDEIQLPDAMTPNSGGSSKIRIDFSKFMHGKYWTECRTPQI</sequence>
<dbReference type="PROSITE" id="PS00678">
    <property type="entry name" value="WD_REPEATS_1"/>
    <property type="match status" value="1"/>
</dbReference>
<dbReference type="InterPro" id="IPR001680">
    <property type="entry name" value="WD40_rpt"/>
</dbReference>
<evidence type="ECO:0000313" key="6">
    <source>
        <dbReference type="EMBL" id="PSS36927.1"/>
    </source>
</evidence>
<keyword evidence="7" id="KW-1185">Reference proteome</keyword>
<feature type="region of interest" description="Disordered" evidence="4">
    <location>
        <begin position="1155"/>
        <end position="1201"/>
    </location>
</feature>
<dbReference type="SUPFAM" id="SSF50978">
    <property type="entry name" value="WD40 repeat-like"/>
    <property type="match status" value="1"/>
</dbReference>